<dbReference type="InterPro" id="IPR011527">
    <property type="entry name" value="ABC1_TM_dom"/>
</dbReference>
<evidence type="ECO:0000259" key="8">
    <source>
        <dbReference type="PROSITE" id="PS50893"/>
    </source>
</evidence>
<dbReference type="Gene3D" id="1.20.1560.10">
    <property type="entry name" value="ABC transporter type 1, transmembrane domain"/>
    <property type="match status" value="1"/>
</dbReference>
<evidence type="ECO:0000256" key="3">
    <source>
        <dbReference type="ARBA" id="ARBA00022741"/>
    </source>
</evidence>
<dbReference type="GO" id="GO:0005524">
    <property type="term" value="F:ATP binding"/>
    <property type="evidence" value="ECO:0007669"/>
    <property type="project" value="UniProtKB-KW"/>
</dbReference>
<keyword evidence="4 10" id="KW-0067">ATP-binding</keyword>
<feature type="transmembrane region" description="Helical" evidence="7">
    <location>
        <begin position="237"/>
        <end position="261"/>
    </location>
</feature>
<feature type="domain" description="ABC transmembrane type-1" evidence="9">
    <location>
        <begin position="27"/>
        <end position="301"/>
    </location>
</feature>
<dbReference type="InterPro" id="IPR003593">
    <property type="entry name" value="AAA+_ATPase"/>
</dbReference>
<dbReference type="InterPro" id="IPR027417">
    <property type="entry name" value="P-loop_NTPase"/>
</dbReference>
<reference evidence="10 11" key="1">
    <citation type="submission" date="2021-01" db="EMBL/GenBank/DDBJ databases">
        <title>Genomic Encyclopedia of Type Strains, Phase IV (KMG-IV): sequencing the most valuable type-strain genomes for metagenomic binning, comparative biology and taxonomic classification.</title>
        <authorList>
            <person name="Goeker M."/>
        </authorList>
    </citation>
    <scope>NUCLEOTIDE SEQUENCE [LARGE SCALE GENOMIC DNA]</scope>
    <source>
        <strain evidence="10 11">DSM 25890</strain>
    </source>
</reference>
<dbReference type="Pfam" id="PF00005">
    <property type="entry name" value="ABC_tran"/>
    <property type="match status" value="1"/>
</dbReference>
<evidence type="ECO:0000313" key="11">
    <source>
        <dbReference type="Proteomes" id="UP001314796"/>
    </source>
</evidence>
<name>A0ABS2NT15_9FIRM</name>
<dbReference type="InterPro" id="IPR036640">
    <property type="entry name" value="ABC1_TM_sf"/>
</dbReference>
<dbReference type="SUPFAM" id="SSF90123">
    <property type="entry name" value="ABC transporter transmembrane region"/>
    <property type="match status" value="1"/>
</dbReference>
<evidence type="ECO:0000256" key="6">
    <source>
        <dbReference type="ARBA" id="ARBA00023136"/>
    </source>
</evidence>
<evidence type="ECO:0000313" key="10">
    <source>
        <dbReference type="EMBL" id="MBM7616095.1"/>
    </source>
</evidence>
<dbReference type="Pfam" id="PF00664">
    <property type="entry name" value="ABC_membrane"/>
    <property type="match status" value="1"/>
</dbReference>
<feature type="transmembrane region" description="Helical" evidence="7">
    <location>
        <begin position="144"/>
        <end position="173"/>
    </location>
</feature>
<dbReference type="InterPro" id="IPR003439">
    <property type="entry name" value="ABC_transporter-like_ATP-bd"/>
</dbReference>
<evidence type="ECO:0000256" key="1">
    <source>
        <dbReference type="ARBA" id="ARBA00004651"/>
    </source>
</evidence>
<keyword evidence="5 7" id="KW-1133">Transmembrane helix</keyword>
<evidence type="ECO:0000256" key="5">
    <source>
        <dbReference type="ARBA" id="ARBA00022989"/>
    </source>
</evidence>
<feature type="transmembrane region" description="Helical" evidence="7">
    <location>
        <begin position="59"/>
        <end position="87"/>
    </location>
</feature>
<dbReference type="Proteomes" id="UP001314796">
    <property type="component" value="Unassembled WGS sequence"/>
</dbReference>
<comment type="subcellular location">
    <subcellularLocation>
        <location evidence="1">Cell membrane</location>
        <topology evidence="1">Multi-pass membrane protein</topology>
    </subcellularLocation>
</comment>
<comment type="caution">
    <text evidence="10">The sequence shown here is derived from an EMBL/GenBank/DDBJ whole genome shotgun (WGS) entry which is preliminary data.</text>
</comment>
<dbReference type="InterPro" id="IPR039421">
    <property type="entry name" value="Type_1_exporter"/>
</dbReference>
<sequence length="593" mass="66382">MKPMKQLWELVKYKPGLYIANVVVWSIVELIPLLPILVIREILDSFTNNVALDQRFWWLIALTVIIYLGQILFIYMGVVVGVLYALFIEGLMRNNLFKALLNRPGAQALTISPGEALSRFRDDVYEACDVLGWPPDIVGKGLRAFIAVVVLATVNLKITFLVIIPLLVVSAIVQQVRKRVQKYREASREATSKVIGAMGEIFGAVQAIQVAGAEESVLQHYRELNKNRHSKMLKDTLFVKVVGSVLNNVVHLGTGMILLFAAGAMKIGNFSIGDFVLFINYWFLIANFTEHFGGMLSSYQQAKVSMQRLWDFLQDTPDDELVRHEDINMIGKLKEEKGSNSNSPKEDLESLDRLEVRNLSYCFSNNKVGVKNVNFTIEKNSFTVITGRIASGKTTLVRLILGLLPLQEGEILWNDKSVEDPSSFFTPPRSAYTGQVPRLFSDTVRENILLGQEDMGENVVVEEAIYSAVLESDIASLEKGLDTVIGPRGVKLSGGQQQRVSAARMFASQAQLYVFDDLSSALDVETERTLWNRLLQKRDSTCIAISNRPIALQMAHQIIVMKDGEMIAKGTMDELLETCEEFQQIYGQKNAMA</sequence>
<keyword evidence="2 7" id="KW-0812">Transmembrane</keyword>
<evidence type="ECO:0000259" key="9">
    <source>
        <dbReference type="PROSITE" id="PS50929"/>
    </source>
</evidence>
<proteinExistence type="predicted"/>
<dbReference type="EMBL" id="JAFBEE010000024">
    <property type="protein sequence ID" value="MBM7616095.1"/>
    <property type="molecule type" value="Genomic_DNA"/>
</dbReference>
<dbReference type="RefSeq" id="WP_204403987.1">
    <property type="nucleotide sequence ID" value="NZ_JAFBEE010000024.1"/>
</dbReference>
<dbReference type="PROSITE" id="PS50893">
    <property type="entry name" value="ABC_TRANSPORTER_2"/>
    <property type="match status" value="1"/>
</dbReference>
<feature type="transmembrane region" description="Helical" evidence="7">
    <location>
        <begin position="16"/>
        <end position="38"/>
    </location>
</feature>
<keyword evidence="11" id="KW-1185">Reference proteome</keyword>
<accession>A0ABS2NT15</accession>
<dbReference type="PROSITE" id="PS50929">
    <property type="entry name" value="ABC_TM1F"/>
    <property type="match status" value="1"/>
</dbReference>
<gene>
    <name evidence="10" type="ORF">JOC73_002671</name>
</gene>
<dbReference type="SUPFAM" id="SSF52540">
    <property type="entry name" value="P-loop containing nucleoside triphosphate hydrolases"/>
    <property type="match status" value="1"/>
</dbReference>
<evidence type="ECO:0000256" key="2">
    <source>
        <dbReference type="ARBA" id="ARBA00022692"/>
    </source>
</evidence>
<dbReference type="Gene3D" id="3.40.50.300">
    <property type="entry name" value="P-loop containing nucleotide triphosphate hydrolases"/>
    <property type="match status" value="1"/>
</dbReference>
<keyword evidence="6 7" id="KW-0472">Membrane</keyword>
<feature type="domain" description="ABC transporter" evidence="8">
    <location>
        <begin position="354"/>
        <end position="588"/>
    </location>
</feature>
<dbReference type="PANTHER" id="PTHR24221">
    <property type="entry name" value="ATP-BINDING CASSETTE SUB-FAMILY B"/>
    <property type="match status" value="1"/>
</dbReference>
<organism evidence="10 11">
    <name type="scientific">Alkaliphilus hydrothermalis</name>
    <dbReference type="NCBI Taxonomy" id="1482730"/>
    <lineage>
        <taxon>Bacteria</taxon>
        <taxon>Bacillati</taxon>
        <taxon>Bacillota</taxon>
        <taxon>Clostridia</taxon>
        <taxon>Peptostreptococcales</taxon>
        <taxon>Natronincolaceae</taxon>
        <taxon>Alkaliphilus</taxon>
    </lineage>
</organism>
<dbReference type="SMART" id="SM00382">
    <property type="entry name" value="AAA"/>
    <property type="match status" value="1"/>
</dbReference>
<dbReference type="CDD" id="cd07346">
    <property type="entry name" value="ABC_6TM_exporters"/>
    <property type="match status" value="1"/>
</dbReference>
<keyword evidence="3" id="KW-0547">Nucleotide-binding</keyword>
<dbReference type="PANTHER" id="PTHR24221:SF423">
    <property type="entry name" value="ABC TRANSPORTER"/>
    <property type="match status" value="1"/>
</dbReference>
<evidence type="ECO:0000256" key="7">
    <source>
        <dbReference type="SAM" id="Phobius"/>
    </source>
</evidence>
<evidence type="ECO:0000256" key="4">
    <source>
        <dbReference type="ARBA" id="ARBA00022840"/>
    </source>
</evidence>
<protein>
    <submittedName>
        <fullName evidence="10">ATP-binding cassette subfamily B protein</fullName>
    </submittedName>
</protein>